<feature type="transmembrane region" description="Helical" evidence="1">
    <location>
        <begin position="7"/>
        <end position="25"/>
    </location>
</feature>
<evidence type="ECO:0008006" key="4">
    <source>
        <dbReference type="Google" id="ProtNLM"/>
    </source>
</evidence>
<evidence type="ECO:0000313" key="2">
    <source>
        <dbReference type="EMBL" id="MFD2586673.1"/>
    </source>
</evidence>
<accession>A0ABW5MWY3</accession>
<dbReference type="Proteomes" id="UP001597526">
    <property type="component" value="Unassembled WGS sequence"/>
</dbReference>
<proteinExistence type="predicted"/>
<dbReference type="EMBL" id="JBHULB010000008">
    <property type="protein sequence ID" value="MFD2586673.1"/>
    <property type="molecule type" value="Genomic_DNA"/>
</dbReference>
<keyword evidence="1" id="KW-1133">Transmembrane helix</keyword>
<name>A0ABW5MWY3_9FLAO</name>
<keyword evidence="1" id="KW-0812">Transmembrane</keyword>
<comment type="caution">
    <text evidence="2">The sequence shown here is derived from an EMBL/GenBank/DDBJ whole genome shotgun (WGS) entry which is preliminary data.</text>
</comment>
<feature type="transmembrane region" description="Helical" evidence="1">
    <location>
        <begin position="31"/>
        <end position="54"/>
    </location>
</feature>
<reference evidence="3" key="1">
    <citation type="journal article" date="2019" name="Int. J. Syst. Evol. Microbiol.">
        <title>The Global Catalogue of Microorganisms (GCM) 10K type strain sequencing project: providing services to taxonomists for standard genome sequencing and annotation.</title>
        <authorList>
            <consortium name="The Broad Institute Genomics Platform"/>
            <consortium name="The Broad Institute Genome Sequencing Center for Infectious Disease"/>
            <person name="Wu L."/>
            <person name="Ma J."/>
        </authorList>
    </citation>
    <scope>NUCLEOTIDE SEQUENCE [LARGE SCALE GENOMIC DNA]</scope>
    <source>
        <strain evidence="3">KCTC 52368</strain>
    </source>
</reference>
<keyword evidence="3" id="KW-1185">Reference proteome</keyword>
<sequence>MDKKNKGLIYTIFGMVFTSLGMLLLTMKKPAWMYLTSSIIGVLLALFGVIKIVLDNRNKT</sequence>
<dbReference type="RefSeq" id="WP_377766254.1">
    <property type="nucleotide sequence ID" value="NZ_JBHULB010000008.1"/>
</dbReference>
<organism evidence="2 3">
    <name type="scientific">Croceitalea marina</name>
    <dbReference type="NCBI Taxonomy" id="1775166"/>
    <lineage>
        <taxon>Bacteria</taxon>
        <taxon>Pseudomonadati</taxon>
        <taxon>Bacteroidota</taxon>
        <taxon>Flavobacteriia</taxon>
        <taxon>Flavobacteriales</taxon>
        <taxon>Flavobacteriaceae</taxon>
        <taxon>Croceitalea</taxon>
    </lineage>
</organism>
<keyword evidence="1" id="KW-0472">Membrane</keyword>
<protein>
    <recommendedName>
        <fullName evidence="4">Gliding motility protein GldL</fullName>
    </recommendedName>
</protein>
<evidence type="ECO:0000313" key="3">
    <source>
        <dbReference type="Proteomes" id="UP001597526"/>
    </source>
</evidence>
<evidence type="ECO:0000256" key="1">
    <source>
        <dbReference type="SAM" id="Phobius"/>
    </source>
</evidence>
<gene>
    <name evidence="2" type="ORF">ACFSQJ_07005</name>
</gene>